<dbReference type="PANTHER" id="PTHR38775:SF1">
    <property type="entry name" value="INNER MEMBRANE PROTEIN"/>
    <property type="match status" value="1"/>
</dbReference>
<dbReference type="NCBIfam" id="NF008158">
    <property type="entry name" value="PRK10910.1"/>
    <property type="match status" value="1"/>
</dbReference>
<keyword evidence="1" id="KW-0812">Transmembrane</keyword>
<dbReference type="PANTHER" id="PTHR38775">
    <property type="entry name" value="INNER MEMBRANE PROTEIN-RELATED"/>
    <property type="match status" value="1"/>
</dbReference>
<gene>
    <name evidence="2" type="ORF">BG55_03380</name>
</gene>
<protein>
    <recommendedName>
        <fullName evidence="4">DUF1145 domain-containing protein</fullName>
    </recommendedName>
</protein>
<keyword evidence="3" id="KW-1185">Reference proteome</keyword>
<dbReference type="STRING" id="69222.BG55_03380"/>
<proteinExistence type="predicted"/>
<feature type="transmembrane region" description="Helical" evidence="1">
    <location>
        <begin position="34"/>
        <end position="51"/>
    </location>
</feature>
<keyword evidence="1" id="KW-0472">Membrane</keyword>
<evidence type="ECO:0000313" key="3">
    <source>
        <dbReference type="Proteomes" id="UP000019918"/>
    </source>
</evidence>
<dbReference type="OrthoDB" id="7062339at2"/>
<dbReference type="EMBL" id="JFHN01000022">
    <property type="protein sequence ID" value="EXU76814.1"/>
    <property type="molecule type" value="Genomic_DNA"/>
</dbReference>
<dbReference type="PATRIC" id="fig|69222.5.peg.710"/>
<evidence type="ECO:0008006" key="4">
    <source>
        <dbReference type="Google" id="ProtNLM"/>
    </source>
</evidence>
<sequence>MLINLGRLLMVFVWAFLLLNLVHPFPKPLKYFVDVALFFMVVMHGLQLVLMRATQPKTGPKLSPLTQTKIFFFGVFELLAWQKKNLPKQ</sequence>
<name>A0A014MFE3_9GAMM</name>
<evidence type="ECO:0000256" key="1">
    <source>
        <dbReference type="SAM" id="Phobius"/>
    </source>
</evidence>
<dbReference type="Proteomes" id="UP000019918">
    <property type="component" value="Unassembled WGS sequence"/>
</dbReference>
<evidence type="ECO:0000313" key="2">
    <source>
        <dbReference type="EMBL" id="EXU76814.1"/>
    </source>
</evidence>
<dbReference type="Pfam" id="PF06611">
    <property type="entry name" value="DUF1145"/>
    <property type="match status" value="1"/>
</dbReference>
<dbReference type="InterPro" id="IPR009525">
    <property type="entry name" value="DUF1145"/>
</dbReference>
<dbReference type="AlphaFoldDB" id="A0A014MFE3"/>
<accession>A0A014MFE3</accession>
<dbReference type="RefSeq" id="WP_034934299.1">
    <property type="nucleotide sequence ID" value="NZ_JBHLYB010000025.1"/>
</dbReference>
<reference evidence="2 3" key="1">
    <citation type="submission" date="2014-02" db="EMBL/GenBank/DDBJ databases">
        <title>Draft genome of Erwinia mallotivora strain BT-MARDI, a papaya dieback pathogen.</title>
        <authorList>
            <person name="Redzuan R."/>
            <person name="Abu Bakar N."/>
            <person name="Badrun R."/>
            <person name="Mohd Raih M.F."/>
            <person name="Rozano L."/>
            <person name="Mat Amin N."/>
        </authorList>
    </citation>
    <scope>NUCLEOTIDE SEQUENCE [LARGE SCALE GENOMIC DNA]</scope>
    <source>
        <strain evidence="2 3">BT-MARDI</strain>
    </source>
</reference>
<comment type="caution">
    <text evidence="2">The sequence shown here is derived from an EMBL/GenBank/DDBJ whole genome shotgun (WGS) entry which is preliminary data.</text>
</comment>
<keyword evidence="1" id="KW-1133">Transmembrane helix</keyword>
<organism evidence="2 3">
    <name type="scientific">Erwinia mallotivora</name>
    <dbReference type="NCBI Taxonomy" id="69222"/>
    <lineage>
        <taxon>Bacteria</taxon>
        <taxon>Pseudomonadati</taxon>
        <taxon>Pseudomonadota</taxon>
        <taxon>Gammaproteobacteria</taxon>
        <taxon>Enterobacterales</taxon>
        <taxon>Erwiniaceae</taxon>
        <taxon>Erwinia</taxon>
    </lineage>
</organism>